<feature type="compositionally biased region" description="Basic and acidic residues" evidence="1">
    <location>
        <begin position="25"/>
        <end position="43"/>
    </location>
</feature>
<dbReference type="AlphaFoldDB" id="A0A3P6R975"/>
<protein>
    <submittedName>
        <fullName evidence="2">Uncharacterized protein</fullName>
    </submittedName>
</protein>
<evidence type="ECO:0000313" key="3">
    <source>
        <dbReference type="Proteomes" id="UP000271889"/>
    </source>
</evidence>
<dbReference type="Proteomes" id="UP000271889">
    <property type="component" value="Unassembled WGS sequence"/>
</dbReference>
<gene>
    <name evidence="2" type="ORF">CGOC_LOCUS2155</name>
</gene>
<proteinExistence type="predicted"/>
<keyword evidence="3" id="KW-1185">Reference proteome</keyword>
<accession>A0A3P6R975</accession>
<reference evidence="2 3" key="1">
    <citation type="submission" date="2018-11" db="EMBL/GenBank/DDBJ databases">
        <authorList>
            <consortium name="Pathogen Informatics"/>
        </authorList>
    </citation>
    <scope>NUCLEOTIDE SEQUENCE [LARGE SCALE GENOMIC DNA]</scope>
</reference>
<dbReference type="OrthoDB" id="26681at2759"/>
<dbReference type="EMBL" id="UYRV01004652">
    <property type="protein sequence ID" value="VDK51750.1"/>
    <property type="molecule type" value="Genomic_DNA"/>
</dbReference>
<organism evidence="2 3">
    <name type="scientific">Cylicostephanus goldi</name>
    <name type="common">Nematode worm</name>
    <dbReference type="NCBI Taxonomy" id="71465"/>
    <lineage>
        <taxon>Eukaryota</taxon>
        <taxon>Metazoa</taxon>
        <taxon>Ecdysozoa</taxon>
        <taxon>Nematoda</taxon>
        <taxon>Chromadorea</taxon>
        <taxon>Rhabditida</taxon>
        <taxon>Rhabditina</taxon>
        <taxon>Rhabditomorpha</taxon>
        <taxon>Strongyloidea</taxon>
        <taxon>Strongylidae</taxon>
        <taxon>Cylicostephanus</taxon>
    </lineage>
</organism>
<feature type="region of interest" description="Disordered" evidence="1">
    <location>
        <begin position="1"/>
        <end position="52"/>
    </location>
</feature>
<evidence type="ECO:0000313" key="2">
    <source>
        <dbReference type="EMBL" id="VDK51750.1"/>
    </source>
</evidence>
<sequence length="91" mass="10631">MGTFKEPSVELEDDQQDESSASEKPMSESREEVKEEEKKDNELKKKKGPDNQTLLRLLEQGEQLHSMFRCARIQVHKRRLAISFTVHMSQN</sequence>
<name>A0A3P6R975_CYLGO</name>
<evidence type="ECO:0000256" key="1">
    <source>
        <dbReference type="SAM" id="MobiDB-lite"/>
    </source>
</evidence>